<dbReference type="Proteomes" id="UP000619260">
    <property type="component" value="Unassembled WGS sequence"/>
</dbReference>
<dbReference type="InterPro" id="IPR015943">
    <property type="entry name" value="WD40/YVTN_repeat-like_dom_sf"/>
</dbReference>
<dbReference type="Gene3D" id="2.130.10.10">
    <property type="entry name" value="YVTN repeat-like/Quinoprotein amine dehydrogenase"/>
    <property type="match status" value="2"/>
</dbReference>
<comment type="caution">
    <text evidence="1">The sequence shown here is derived from an EMBL/GenBank/DDBJ whole genome shotgun (WGS) entry which is preliminary data.</text>
</comment>
<evidence type="ECO:0000313" key="1">
    <source>
        <dbReference type="EMBL" id="GIJ43935.1"/>
    </source>
</evidence>
<protein>
    <submittedName>
        <fullName evidence="1">Uncharacterized protein</fullName>
    </submittedName>
</protein>
<reference evidence="1" key="1">
    <citation type="submission" date="2021-01" db="EMBL/GenBank/DDBJ databases">
        <title>Whole genome shotgun sequence of Virgisporangium aliadipatigenens NBRC 105644.</title>
        <authorList>
            <person name="Komaki H."/>
            <person name="Tamura T."/>
        </authorList>
    </citation>
    <scope>NUCLEOTIDE SEQUENCE</scope>
    <source>
        <strain evidence="1">NBRC 105644</strain>
    </source>
</reference>
<organism evidence="1 2">
    <name type="scientific">Virgisporangium aliadipatigenens</name>
    <dbReference type="NCBI Taxonomy" id="741659"/>
    <lineage>
        <taxon>Bacteria</taxon>
        <taxon>Bacillati</taxon>
        <taxon>Actinomycetota</taxon>
        <taxon>Actinomycetes</taxon>
        <taxon>Micromonosporales</taxon>
        <taxon>Micromonosporaceae</taxon>
        <taxon>Virgisporangium</taxon>
    </lineage>
</organism>
<dbReference type="AlphaFoldDB" id="A0A8J3YH70"/>
<sequence length="558" mass="57476">MRGDGPFAAVGRPVAVQVSPDGTLVAVGGAPSAPRWHGFDVGERPEPHRGWYPIGVYRTADLSCAHLVTSSWEPSSIAFHPTLPLVAVGTGTYDGGWRSDGELLLLDVRTGDVVSVLDELRWVHRVAWRPDGETLDLILSTRNDGEAEREGAARFTVAVRRSDWRRAQPGMVRVGALCRRPEPAAPVPSGNAEAGDAALIVDGLCTSRGTHRVGRGAVWALRALPDGRVLAALAGLSADGPGVRAECWSAGPSPDWSVPVIGAGCQLAVAGSSVVTVPGAVDDAAALYGAGADGSAGGAAAALFGGGAPSARGAADPAGEAGAAVVSLLDVGTGLPRAELPSDGAAVLVSRSDGWFVLRGRSGSVLYRPDGTAVSTVDLRGPGLYFDVRHSPELLCVDEVDGQRCVVAVDVPDGSVRPVFPLDWGTERDGVPGGGPAVFLTDAGGPAVVQAGAVHCGFALRTGCVFVVRRAYPSGTVSWVHRADHPVTAVESDGRRVFVAFNNGDVAVLDAVTGRLHRRREVEAGGLSRIPLSLALTAVGGLVIGTLDGLLVEWRDVD</sequence>
<keyword evidence="2" id="KW-1185">Reference proteome</keyword>
<dbReference type="SUPFAM" id="SSF50960">
    <property type="entry name" value="TolB, C-terminal domain"/>
    <property type="match status" value="1"/>
</dbReference>
<evidence type="ECO:0000313" key="2">
    <source>
        <dbReference type="Proteomes" id="UP000619260"/>
    </source>
</evidence>
<accession>A0A8J3YH70</accession>
<dbReference type="EMBL" id="BOPF01000002">
    <property type="protein sequence ID" value="GIJ43935.1"/>
    <property type="molecule type" value="Genomic_DNA"/>
</dbReference>
<name>A0A8J3YH70_9ACTN</name>
<gene>
    <name evidence="1" type="ORF">Val02_08210</name>
</gene>
<dbReference type="SUPFAM" id="SSF82171">
    <property type="entry name" value="DPP6 N-terminal domain-like"/>
    <property type="match status" value="1"/>
</dbReference>
<proteinExistence type="predicted"/>